<dbReference type="EMBL" id="BLKM01012978">
    <property type="protein sequence ID" value="GFG38091.1"/>
    <property type="molecule type" value="Genomic_DNA"/>
</dbReference>
<evidence type="ECO:0000313" key="6">
    <source>
        <dbReference type="Proteomes" id="UP000502823"/>
    </source>
</evidence>
<evidence type="ECO:0000313" key="5">
    <source>
        <dbReference type="EMBL" id="GFG38091.1"/>
    </source>
</evidence>
<dbReference type="InterPro" id="IPR014756">
    <property type="entry name" value="Ig_E-set"/>
</dbReference>
<dbReference type="Proteomes" id="UP000502823">
    <property type="component" value="Unassembled WGS sequence"/>
</dbReference>
<dbReference type="InParanoid" id="A0A6L2PZN2"/>
<dbReference type="OrthoDB" id="6489092at2759"/>
<feature type="domain" description="MD-2-related lipid-recognition" evidence="4">
    <location>
        <begin position="1"/>
        <end position="117"/>
    </location>
</feature>
<dbReference type="Pfam" id="PF02221">
    <property type="entry name" value="E1_DerP2_DerF2"/>
    <property type="match status" value="1"/>
</dbReference>
<comment type="similarity">
    <text evidence="2">Belongs to the NPC2 family.</text>
</comment>
<accession>A0A6L2PZN2</accession>
<protein>
    <recommendedName>
        <fullName evidence="4">MD-2-related lipid-recognition domain-containing protein</fullName>
    </recommendedName>
</protein>
<dbReference type="GO" id="GO:0005576">
    <property type="term" value="C:extracellular region"/>
    <property type="evidence" value="ECO:0007669"/>
    <property type="project" value="UniProtKB-SubCell"/>
</dbReference>
<dbReference type="SUPFAM" id="SSF81296">
    <property type="entry name" value="E set domains"/>
    <property type="match status" value="1"/>
</dbReference>
<evidence type="ECO:0000256" key="2">
    <source>
        <dbReference type="ARBA" id="ARBA00006370"/>
    </source>
</evidence>
<reference evidence="6" key="1">
    <citation type="submission" date="2020-01" db="EMBL/GenBank/DDBJ databases">
        <title>Draft genome sequence of the Termite Coptotermes fromosanus.</title>
        <authorList>
            <person name="Itakura S."/>
            <person name="Yosikawa Y."/>
            <person name="Umezawa K."/>
        </authorList>
    </citation>
    <scope>NUCLEOTIDE SEQUENCE [LARGE SCALE GENOMIC DNA]</scope>
</reference>
<keyword evidence="6" id="KW-1185">Reference proteome</keyword>
<evidence type="ECO:0000256" key="3">
    <source>
        <dbReference type="ARBA" id="ARBA00022525"/>
    </source>
</evidence>
<dbReference type="FunCoup" id="A0A6L2PZN2">
    <property type="interactions" value="1"/>
</dbReference>
<sequence length="131" mass="13839">SEYSSLSIEIGGCSSAPCNIVIGSTTNVTSYFIAGSESNELYQVVYLRLNGINIGVSATPAPCATGSDTVCPVRAGDFNRYSAKVDFPADLPPVAGSLFWKLNNHDANTVICFKVAVRVVYSSNLLDAPQP</sequence>
<dbReference type="Gene3D" id="2.60.40.770">
    <property type="match status" value="1"/>
</dbReference>
<dbReference type="SMART" id="SM00737">
    <property type="entry name" value="ML"/>
    <property type="match status" value="1"/>
</dbReference>
<organism evidence="5 6">
    <name type="scientific">Coptotermes formosanus</name>
    <name type="common">Formosan subterranean termite</name>
    <dbReference type="NCBI Taxonomy" id="36987"/>
    <lineage>
        <taxon>Eukaryota</taxon>
        <taxon>Metazoa</taxon>
        <taxon>Ecdysozoa</taxon>
        <taxon>Arthropoda</taxon>
        <taxon>Hexapoda</taxon>
        <taxon>Insecta</taxon>
        <taxon>Pterygota</taxon>
        <taxon>Neoptera</taxon>
        <taxon>Polyneoptera</taxon>
        <taxon>Dictyoptera</taxon>
        <taxon>Blattodea</taxon>
        <taxon>Blattoidea</taxon>
        <taxon>Termitoidae</taxon>
        <taxon>Rhinotermitidae</taxon>
        <taxon>Coptotermes</taxon>
    </lineage>
</organism>
<comment type="subcellular location">
    <subcellularLocation>
        <location evidence="1">Secreted</location>
    </subcellularLocation>
</comment>
<name>A0A6L2PZN2_COPFO</name>
<proteinExistence type="inferred from homology"/>
<keyword evidence="3" id="KW-0964">Secreted</keyword>
<feature type="non-terminal residue" evidence="5">
    <location>
        <position position="1"/>
    </location>
</feature>
<dbReference type="FunFam" id="2.60.40.770:FF:000001">
    <property type="entry name" value="NPC intracellular cholesterol transporter 2"/>
    <property type="match status" value="1"/>
</dbReference>
<evidence type="ECO:0000259" key="4">
    <source>
        <dbReference type="SMART" id="SM00737"/>
    </source>
</evidence>
<evidence type="ECO:0000256" key="1">
    <source>
        <dbReference type="ARBA" id="ARBA00004613"/>
    </source>
</evidence>
<comment type="caution">
    <text evidence="5">The sequence shown here is derived from an EMBL/GenBank/DDBJ whole genome shotgun (WGS) entry which is preliminary data.</text>
</comment>
<gene>
    <name evidence="5" type="ORF">Cfor_10927</name>
</gene>
<dbReference type="InterPro" id="IPR003172">
    <property type="entry name" value="ML_dom"/>
</dbReference>
<dbReference type="AlphaFoldDB" id="A0A6L2PZN2"/>